<dbReference type="Proteomes" id="UP001314796">
    <property type="component" value="Unassembled WGS sequence"/>
</dbReference>
<dbReference type="EMBL" id="JAFBEE010000002">
    <property type="protein sequence ID" value="MBM7614132.1"/>
    <property type="molecule type" value="Genomic_DNA"/>
</dbReference>
<protein>
    <submittedName>
        <fullName evidence="1">Uncharacterized protein</fullName>
    </submittedName>
</protein>
<gene>
    <name evidence="1" type="ORF">JOC73_000641</name>
</gene>
<dbReference type="SUPFAM" id="SSF56112">
    <property type="entry name" value="Protein kinase-like (PK-like)"/>
    <property type="match status" value="1"/>
</dbReference>
<name>A0ABS2NMS9_9FIRM</name>
<sequence length="144" mass="16684">MMEILDARYKIMSPEFIKSYKNGFVSSDEIEYVLEKEFNALGNYEKLTGGKVSSVYRINYDGLDKVIKFSTGTYRITELEREARVLKYISNEGYGHIVPNIYGSRMMALHLHDNNGYYAQQGLLFDGTIDWLLLGRKELEEVMN</sequence>
<organism evidence="1 2">
    <name type="scientific">Alkaliphilus hydrothermalis</name>
    <dbReference type="NCBI Taxonomy" id="1482730"/>
    <lineage>
        <taxon>Bacteria</taxon>
        <taxon>Bacillati</taxon>
        <taxon>Bacillota</taxon>
        <taxon>Clostridia</taxon>
        <taxon>Peptostreptococcales</taxon>
        <taxon>Natronincolaceae</taxon>
        <taxon>Alkaliphilus</taxon>
    </lineage>
</organism>
<evidence type="ECO:0000313" key="1">
    <source>
        <dbReference type="EMBL" id="MBM7614132.1"/>
    </source>
</evidence>
<dbReference type="InterPro" id="IPR011009">
    <property type="entry name" value="Kinase-like_dom_sf"/>
</dbReference>
<accession>A0ABS2NMS9</accession>
<evidence type="ECO:0000313" key="2">
    <source>
        <dbReference type="Proteomes" id="UP001314796"/>
    </source>
</evidence>
<dbReference type="RefSeq" id="WP_204400398.1">
    <property type="nucleotide sequence ID" value="NZ_JAFBEE010000002.1"/>
</dbReference>
<comment type="caution">
    <text evidence="1">The sequence shown here is derived from an EMBL/GenBank/DDBJ whole genome shotgun (WGS) entry which is preliminary data.</text>
</comment>
<reference evidence="1 2" key="1">
    <citation type="submission" date="2021-01" db="EMBL/GenBank/DDBJ databases">
        <title>Genomic Encyclopedia of Type Strains, Phase IV (KMG-IV): sequencing the most valuable type-strain genomes for metagenomic binning, comparative biology and taxonomic classification.</title>
        <authorList>
            <person name="Goeker M."/>
        </authorList>
    </citation>
    <scope>NUCLEOTIDE SEQUENCE [LARGE SCALE GENOMIC DNA]</scope>
    <source>
        <strain evidence="1 2">DSM 25890</strain>
    </source>
</reference>
<keyword evidence="2" id="KW-1185">Reference proteome</keyword>
<proteinExistence type="predicted"/>